<organism evidence="6 7">
    <name type="scientific">Apiospora aurea</name>
    <dbReference type="NCBI Taxonomy" id="335848"/>
    <lineage>
        <taxon>Eukaryota</taxon>
        <taxon>Fungi</taxon>
        <taxon>Dikarya</taxon>
        <taxon>Ascomycota</taxon>
        <taxon>Pezizomycotina</taxon>
        <taxon>Sordariomycetes</taxon>
        <taxon>Xylariomycetidae</taxon>
        <taxon>Amphisphaeriales</taxon>
        <taxon>Apiosporaceae</taxon>
        <taxon>Apiospora</taxon>
    </lineage>
</organism>
<name>A0ABR1QG11_9PEZI</name>
<dbReference type="PANTHER" id="PTHR42973">
    <property type="entry name" value="BINDING OXIDOREDUCTASE, PUTATIVE (AFU_ORTHOLOGUE AFUA_1G17690)-RELATED"/>
    <property type="match status" value="1"/>
</dbReference>
<accession>A0ABR1QG11</accession>
<dbReference type="Pfam" id="PF01565">
    <property type="entry name" value="FAD_binding_4"/>
    <property type="match status" value="1"/>
</dbReference>
<comment type="similarity">
    <text evidence="1">Belongs to the oxygen-dependent FAD-linked oxidoreductase family.</text>
</comment>
<sequence>MEAFISSLTARLSPASKVLQDTTTSEFKASLARWSDIDVRVPYAIVRPAGEQDIVSTVQEAVKAGIPFVPASGGHSPWSTVGQEGIVIDLSRYKGSSLHPETSEATVKGGTLMKELEVSLHPHKRFAAAGNGNTVGVIPYYLGGGISIYRPLIGFGSDNLIAAKLVNAKGELVDVSETENSNLLWALRGAGQFFGLVTEITIKTYPYSLLGNEEG</sequence>
<evidence type="ECO:0000313" key="6">
    <source>
        <dbReference type="EMBL" id="KAK7955671.1"/>
    </source>
</evidence>
<dbReference type="InterPro" id="IPR016169">
    <property type="entry name" value="FAD-bd_PCMH_sub2"/>
</dbReference>
<comment type="caution">
    <text evidence="6">The sequence shown here is derived from an EMBL/GenBank/DDBJ whole genome shotgun (WGS) entry which is preliminary data.</text>
</comment>
<keyword evidence="3" id="KW-0274">FAD</keyword>
<evidence type="ECO:0000259" key="5">
    <source>
        <dbReference type="PROSITE" id="PS51387"/>
    </source>
</evidence>
<evidence type="ECO:0000256" key="1">
    <source>
        <dbReference type="ARBA" id="ARBA00005466"/>
    </source>
</evidence>
<proteinExistence type="inferred from homology"/>
<dbReference type="Gene3D" id="3.30.465.10">
    <property type="match status" value="1"/>
</dbReference>
<reference evidence="6 7" key="1">
    <citation type="submission" date="2023-01" db="EMBL/GenBank/DDBJ databases">
        <title>Analysis of 21 Apiospora genomes using comparative genomics revels a genus with tremendous synthesis potential of carbohydrate active enzymes and secondary metabolites.</title>
        <authorList>
            <person name="Sorensen T."/>
        </authorList>
    </citation>
    <scope>NUCLEOTIDE SEQUENCE [LARGE SCALE GENOMIC DNA]</scope>
    <source>
        <strain evidence="6 7">CBS 24483</strain>
    </source>
</reference>
<dbReference type="Proteomes" id="UP001391051">
    <property type="component" value="Unassembled WGS sequence"/>
</dbReference>
<dbReference type="GeneID" id="92074177"/>
<evidence type="ECO:0000256" key="4">
    <source>
        <dbReference type="ARBA" id="ARBA00023002"/>
    </source>
</evidence>
<dbReference type="PANTHER" id="PTHR42973:SF7">
    <property type="entry name" value="FAD-BINDING PCMH-TYPE DOMAIN-CONTAINING PROTEIN"/>
    <property type="match status" value="1"/>
</dbReference>
<dbReference type="RefSeq" id="XP_066700977.1">
    <property type="nucleotide sequence ID" value="XM_066841115.1"/>
</dbReference>
<evidence type="ECO:0000313" key="7">
    <source>
        <dbReference type="Proteomes" id="UP001391051"/>
    </source>
</evidence>
<dbReference type="InterPro" id="IPR036318">
    <property type="entry name" value="FAD-bd_PCMH-like_sf"/>
</dbReference>
<protein>
    <recommendedName>
        <fullName evidence="5">FAD-binding PCMH-type domain-containing protein</fullName>
    </recommendedName>
</protein>
<keyword evidence="7" id="KW-1185">Reference proteome</keyword>
<evidence type="ECO:0000256" key="2">
    <source>
        <dbReference type="ARBA" id="ARBA00022630"/>
    </source>
</evidence>
<feature type="domain" description="FAD-binding PCMH-type" evidence="5">
    <location>
        <begin position="38"/>
        <end position="207"/>
    </location>
</feature>
<dbReference type="PROSITE" id="PS51387">
    <property type="entry name" value="FAD_PCMH"/>
    <property type="match status" value="1"/>
</dbReference>
<dbReference type="SUPFAM" id="SSF56176">
    <property type="entry name" value="FAD-binding/transporter-associated domain-like"/>
    <property type="match status" value="1"/>
</dbReference>
<dbReference type="InterPro" id="IPR050416">
    <property type="entry name" value="FAD-linked_Oxidoreductase"/>
</dbReference>
<keyword evidence="4" id="KW-0560">Oxidoreductase</keyword>
<dbReference type="InterPro" id="IPR006094">
    <property type="entry name" value="Oxid_FAD_bind_N"/>
</dbReference>
<gene>
    <name evidence="6" type="ORF">PG986_004893</name>
</gene>
<keyword evidence="2" id="KW-0285">Flavoprotein</keyword>
<dbReference type="EMBL" id="JAQQWE010000004">
    <property type="protein sequence ID" value="KAK7955671.1"/>
    <property type="molecule type" value="Genomic_DNA"/>
</dbReference>
<evidence type="ECO:0000256" key="3">
    <source>
        <dbReference type="ARBA" id="ARBA00022827"/>
    </source>
</evidence>
<dbReference type="InterPro" id="IPR016166">
    <property type="entry name" value="FAD-bd_PCMH"/>
</dbReference>